<dbReference type="EMBL" id="FIHD01000026">
    <property type="protein sequence ID" value="CYV01541.1"/>
    <property type="molecule type" value="Genomic_DNA"/>
</dbReference>
<comment type="subcellular location">
    <subcellularLocation>
        <location evidence="1 11">Cell membrane</location>
        <topology evidence="1 11">Peripheral membrane protein</topology>
    </subcellularLocation>
    <subcellularLocation>
        <location evidence="11">Cytoplasm</location>
    </subcellularLocation>
    <text evidence="11">Cell membrane association requires GtfB.</text>
</comment>
<evidence type="ECO:0000313" key="15">
    <source>
        <dbReference type="Proteomes" id="UP000073494"/>
    </source>
</evidence>
<evidence type="ECO:0000259" key="13">
    <source>
        <dbReference type="Pfam" id="PF22145"/>
    </source>
</evidence>
<dbReference type="FunFam" id="3.40.50.2000:FF:000196">
    <property type="entry name" value="UDP-N-acetylglucosamine--peptide N-acetylglucosaminyltransferase GtfA subunit"/>
    <property type="match status" value="1"/>
</dbReference>
<dbReference type="UniPathway" id="UPA00378"/>
<dbReference type="HAMAP" id="MF_01472">
    <property type="entry name" value="GtfA"/>
    <property type="match status" value="1"/>
</dbReference>
<dbReference type="PANTHER" id="PTHR12526:SF629">
    <property type="entry name" value="TEICHURONIC ACID BIOSYNTHESIS GLYCOSYLTRANSFERASE TUAH-RELATED"/>
    <property type="match status" value="1"/>
</dbReference>
<comment type="pathway">
    <text evidence="2 11">Protein modification; protein glycosylation.</text>
</comment>
<feature type="binding site" evidence="11">
    <location>
        <begin position="16"/>
        <end position="19"/>
    </location>
    <ligand>
        <name>UDP</name>
        <dbReference type="ChEBI" id="CHEBI:58223"/>
    </ligand>
</feature>
<evidence type="ECO:0000256" key="8">
    <source>
        <dbReference type="ARBA" id="ARBA00022741"/>
    </source>
</evidence>
<dbReference type="GO" id="GO:0016757">
    <property type="term" value="F:glycosyltransferase activity"/>
    <property type="evidence" value="ECO:0007669"/>
    <property type="project" value="UniProtKB-UniRule"/>
</dbReference>
<keyword evidence="5 11" id="KW-0963">Cytoplasm</keyword>
<keyword evidence="4 11" id="KW-1003">Cell membrane</keyword>
<feature type="domain" description="GtfA extended beta-sheet meander" evidence="13">
    <location>
        <begin position="95"/>
        <end position="190"/>
    </location>
</feature>
<evidence type="ECO:0000256" key="4">
    <source>
        <dbReference type="ARBA" id="ARBA00022475"/>
    </source>
</evidence>
<reference evidence="14 15" key="1">
    <citation type="submission" date="2016-02" db="EMBL/GenBank/DDBJ databases">
        <authorList>
            <consortium name="Pathogen Informatics"/>
        </authorList>
    </citation>
    <scope>NUCLEOTIDE SEQUENCE [LARGE SCALE GENOMIC DNA]</scope>
    <source>
        <strain evidence="14 15">LSS54</strain>
    </source>
</reference>
<comment type="function">
    <text evidence="11">Required for polymorphic O-glycosylation of the serine-rich repeat protein in this bacteria. Catalyzes the first step in glycosylation by transferring N-acetylglucosamine from UDP-GlcNAc to serine residues in the substrate protein. Part of the accessory SecA2/SecY2 system specifically required to export serine-rich repeat cell wall proteins usually encoded upstream in the same operon.</text>
</comment>
<keyword evidence="9 11" id="KW-0472">Membrane</keyword>
<dbReference type="InterPro" id="IPR001296">
    <property type="entry name" value="Glyco_trans_1"/>
</dbReference>
<evidence type="ECO:0000256" key="7">
    <source>
        <dbReference type="ARBA" id="ARBA00022679"/>
    </source>
</evidence>
<dbReference type="GO" id="GO:0005737">
    <property type="term" value="C:cytoplasm"/>
    <property type="evidence" value="ECO:0007669"/>
    <property type="project" value="UniProtKB-SubCell"/>
</dbReference>
<dbReference type="PANTHER" id="PTHR12526">
    <property type="entry name" value="GLYCOSYLTRANSFERASE"/>
    <property type="match status" value="1"/>
</dbReference>
<comment type="catalytic activity">
    <reaction evidence="10 11">
        <text>L-seryl-[protein] + UDP-N-acetyl-alpha-D-glucosamine = 3-O-[N-acetyl-alpha-D-glucosaminyl]-L-seryl-[protein] + UDP + H(+)</text>
        <dbReference type="Rhea" id="RHEA:59872"/>
        <dbReference type="Rhea" id="RHEA-COMP:9863"/>
        <dbReference type="Rhea" id="RHEA-COMP:15471"/>
        <dbReference type="ChEBI" id="CHEBI:15378"/>
        <dbReference type="ChEBI" id="CHEBI:29999"/>
        <dbReference type="ChEBI" id="CHEBI:57705"/>
        <dbReference type="ChEBI" id="CHEBI:58223"/>
        <dbReference type="ChEBI" id="CHEBI:143279"/>
    </reaction>
</comment>
<dbReference type="Gene3D" id="3.40.50.2000">
    <property type="entry name" value="Glycogen Phosphorylase B"/>
    <property type="match status" value="2"/>
</dbReference>
<evidence type="ECO:0000313" key="14">
    <source>
        <dbReference type="EMBL" id="CYV01541.1"/>
    </source>
</evidence>
<feature type="binding site" evidence="11">
    <location>
        <begin position="402"/>
        <end position="405"/>
    </location>
    <ligand>
        <name>N-acetyl-D-glucosamine</name>
        <dbReference type="ChEBI" id="CHEBI:506227"/>
    </ligand>
</feature>
<evidence type="ECO:0000256" key="11">
    <source>
        <dbReference type="HAMAP-Rule" id="MF_01472"/>
    </source>
</evidence>
<evidence type="ECO:0000256" key="10">
    <source>
        <dbReference type="ARBA" id="ARBA00052053"/>
    </source>
</evidence>
<evidence type="ECO:0000256" key="6">
    <source>
        <dbReference type="ARBA" id="ARBA00022676"/>
    </source>
</evidence>
<dbReference type="AlphaFoldDB" id="A0A0Z8GMQ1"/>
<organism evidence="14 15">
    <name type="scientific">Streptococcus suis</name>
    <dbReference type="NCBI Taxonomy" id="1307"/>
    <lineage>
        <taxon>Bacteria</taxon>
        <taxon>Bacillati</taxon>
        <taxon>Bacillota</taxon>
        <taxon>Bacilli</taxon>
        <taxon>Lactobacillales</taxon>
        <taxon>Streptococcaceae</taxon>
        <taxon>Streptococcus</taxon>
    </lineage>
</organism>
<accession>A0A0Z8GMQ1</accession>
<keyword evidence="7 11" id="KW-0808">Transferase</keyword>
<proteinExistence type="inferred from homology"/>
<dbReference type="GO" id="GO:0017122">
    <property type="term" value="C:protein N-acetylglucosaminyltransferase complex"/>
    <property type="evidence" value="ECO:0007669"/>
    <property type="project" value="UniProtKB-UniRule"/>
</dbReference>
<dbReference type="CDD" id="cd04949">
    <property type="entry name" value="GT4_GtfA-like"/>
    <property type="match status" value="1"/>
</dbReference>
<sequence>MTIYNINLGIGWASSGVEYAQAYRAQLLRRKGIKTKFIFTDFFGQDNISDMTRNIGFKDEEVIWLYTFFTDQKVAPTTYTLDQLRQDVTGTITREERDGKIVRFFYEEQNFFLTAYLCQEDKDIVHRVEYVSSGNLIRKDFFTYMRSFSEYYTPRDSKAHLYLRRFFNEDESVAYEEVIDGNKSVYRMPDALISSKEEWIAYFMQNLGLTSQDIVILDRATGTGQAVFANKGPARLGVVIHAEHYSLNQVTDQTILWNNYYDYQFVHADCVDFFITSTKRQKEVLEEQFEKYVGKVPLIVDIPVGSIDYVRRAEMRRPYSIITASRLATEKHVDWLTKAVVAAKKDLPELTFDIYGSGGEHAKIEAIIKEHQAEDYIHLKGHHDLTEVYQDYELYLTASKSEGFGLTLLEAIGAGLPLIGFDAPYGNQTFIQEGRNGYLLPFPTVEDEQEIVSHYRQAIRSFFSREDRQEMQEASYQVASAFLTHEIEKKWVELVEEMVGR</sequence>
<dbReference type="RefSeq" id="WP_044774472.1">
    <property type="nucleotide sequence ID" value="NZ_CEFG01000045.1"/>
</dbReference>
<evidence type="ECO:0000256" key="2">
    <source>
        <dbReference type="ARBA" id="ARBA00004922"/>
    </source>
</evidence>
<dbReference type="GO" id="GO:0000166">
    <property type="term" value="F:nucleotide binding"/>
    <property type="evidence" value="ECO:0007669"/>
    <property type="project" value="UniProtKB-KW"/>
</dbReference>
<gene>
    <name evidence="14" type="primary">tagE</name>
    <name evidence="11" type="synonym">gtfA</name>
    <name evidence="14" type="ORF">ERS132416_01465</name>
</gene>
<dbReference type="InterPro" id="IPR054396">
    <property type="entry name" value="GtfA_EBD"/>
</dbReference>
<feature type="binding site" evidence="11">
    <location>
        <position position="241"/>
    </location>
    <ligand>
        <name>N-acetyl-D-glucosamine</name>
        <dbReference type="ChEBI" id="CHEBI:506227"/>
    </ligand>
</feature>
<feature type="binding site" evidence="11">
    <location>
        <begin position="382"/>
        <end position="383"/>
    </location>
    <ligand>
        <name>UDP</name>
        <dbReference type="ChEBI" id="CHEBI:58223"/>
    </ligand>
</feature>
<comment type="subunit">
    <text evidence="11">Forms a heterotetramer with 2 subunits each of GtfA and GtfB. Part of the accessory SecA2/SecY2 protein translocation apparatus.</text>
</comment>
<comment type="similarity">
    <text evidence="3 11">Belongs to the glycosyltransferase group 1 family. Glycosyltransferase 4 subfamily.</text>
</comment>
<evidence type="ECO:0000256" key="5">
    <source>
        <dbReference type="ARBA" id="ARBA00022490"/>
    </source>
</evidence>
<dbReference type="SUPFAM" id="SSF53756">
    <property type="entry name" value="UDP-Glycosyltransferase/glycogen phosphorylase"/>
    <property type="match status" value="1"/>
</dbReference>
<name>A0A0Z8GMQ1_STRSU</name>
<evidence type="ECO:0000256" key="9">
    <source>
        <dbReference type="ARBA" id="ARBA00023136"/>
    </source>
</evidence>
<feature type="domain" description="Glycosyl transferase family 1" evidence="12">
    <location>
        <begin position="318"/>
        <end position="475"/>
    </location>
</feature>
<evidence type="ECO:0000256" key="1">
    <source>
        <dbReference type="ARBA" id="ARBA00004202"/>
    </source>
</evidence>
<dbReference type="NCBIfam" id="TIGR02918">
    <property type="entry name" value="accessory Sec system glycosyltransferase GtfA"/>
    <property type="match status" value="1"/>
</dbReference>
<keyword evidence="8 11" id="KW-0547">Nucleotide-binding</keyword>
<dbReference type="GO" id="GO:0005886">
    <property type="term" value="C:plasma membrane"/>
    <property type="evidence" value="ECO:0007669"/>
    <property type="project" value="UniProtKB-SubCell"/>
</dbReference>
<dbReference type="Pfam" id="PF22145">
    <property type="entry name" value="GtfA_EBD"/>
    <property type="match status" value="1"/>
</dbReference>
<dbReference type="EC" id="2.4.1.-" evidence="11"/>
<dbReference type="InterPro" id="IPR014267">
    <property type="entry name" value="GtfA"/>
</dbReference>
<dbReference type="Proteomes" id="UP000073494">
    <property type="component" value="Unassembled WGS sequence"/>
</dbReference>
<keyword evidence="6 11" id="KW-0328">Glycosyltransferase</keyword>
<evidence type="ECO:0000256" key="3">
    <source>
        <dbReference type="ARBA" id="ARBA00009481"/>
    </source>
</evidence>
<evidence type="ECO:0000259" key="12">
    <source>
        <dbReference type="Pfam" id="PF00534"/>
    </source>
</evidence>
<dbReference type="Pfam" id="PF00534">
    <property type="entry name" value="Glycos_transf_1"/>
    <property type="match status" value="1"/>
</dbReference>
<protein>
    <recommendedName>
        <fullName evidence="11">UDP-N-acetylglucosamine--peptide N-acetylglucosaminyltransferase GtfA subunit</fullName>
        <ecNumber evidence="11">2.4.1.-</ecNumber>
    </recommendedName>
    <alternativeName>
        <fullName evidence="11">Glycosyltransferase GtfA</fullName>
    </alternativeName>
</protein>